<sequence>MIIFFLEESKSKRVTLKQKHKVTRKVKEHHMKKAKEGQKLGLEQKAQGRERPRSMLYKLPSFDSVDDFLQKVATIRGKIPYYTMPATRNQEEPSEAKIVSELGKEFNIDEIYSSESFIYWEP</sequence>
<name>A0ACC0MI54_RHOML</name>
<keyword evidence="2" id="KW-1185">Reference proteome</keyword>
<accession>A0ACC0MI54</accession>
<comment type="caution">
    <text evidence="1">The sequence shown here is derived from an EMBL/GenBank/DDBJ whole genome shotgun (WGS) entry which is preliminary data.</text>
</comment>
<dbReference type="Proteomes" id="UP001062846">
    <property type="component" value="Chromosome 9"/>
</dbReference>
<gene>
    <name evidence="1" type="ORF">RHMOL_Rhmol09G0249200</name>
</gene>
<evidence type="ECO:0000313" key="2">
    <source>
        <dbReference type="Proteomes" id="UP001062846"/>
    </source>
</evidence>
<evidence type="ECO:0000313" key="1">
    <source>
        <dbReference type="EMBL" id="KAI8540261.1"/>
    </source>
</evidence>
<proteinExistence type="predicted"/>
<organism evidence="1 2">
    <name type="scientific">Rhododendron molle</name>
    <name type="common">Chinese azalea</name>
    <name type="synonym">Azalea mollis</name>
    <dbReference type="NCBI Taxonomy" id="49168"/>
    <lineage>
        <taxon>Eukaryota</taxon>
        <taxon>Viridiplantae</taxon>
        <taxon>Streptophyta</taxon>
        <taxon>Embryophyta</taxon>
        <taxon>Tracheophyta</taxon>
        <taxon>Spermatophyta</taxon>
        <taxon>Magnoliopsida</taxon>
        <taxon>eudicotyledons</taxon>
        <taxon>Gunneridae</taxon>
        <taxon>Pentapetalae</taxon>
        <taxon>asterids</taxon>
        <taxon>Ericales</taxon>
        <taxon>Ericaceae</taxon>
        <taxon>Ericoideae</taxon>
        <taxon>Rhodoreae</taxon>
        <taxon>Rhododendron</taxon>
    </lineage>
</organism>
<protein>
    <submittedName>
        <fullName evidence="1">Uncharacterized protein</fullName>
    </submittedName>
</protein>
<reference evidence="1" key="1">
    <citation type="submission" date="2022-02" db="EMBL/GenBank/DDBJ databases">
        <title>Plant Genome Project.</title>
        <authorList>
            <person name="Zhang R.-G."/>
        </authorList>
    </citation>
    <scope>NUCLEOTIDE SEQUENCE</scope>
    <source>
        <strain evidence="1">AT1</strain>
    </source>
</reference>
<dbReference type="EMBL" id="CM046396">
    <property type="protein sequence ID" value="KAI8540261.1"/>
    <property type="molecule type" value="Genomic_DNA"/>
</dbReference>